<dbReference type="PIRSF" id="PIRSF038928">
    <property type="entry name" value="Catalase_clade1-3"/>
    <property type="match status" value="1"/>
</dbReference>
<dbReference type="InterPro" id="IPR020835">
    <property type="entry name" value="Catalase_sf"/>
</dbReference>
<dbReference type="EC" id="1.11.1.6" evidence="4 15"/>
<dbReference type="CDD" id="cd08156">
    <property type="entry name" value="catalase_clade_3"/>
    <property type="match status" value="1"/>
</dbReference>
<dbReference type="PROSITE" id="PS00438">
    <property type="entry name" value="CATALASE_2"/>
    <property type="match status" value="1"/>
</dbReference>
<dbReference type="OrthoDB" id="9761719at2"/>
<dbReference type="GO" id="GO:0005737">
    <property type="term" value="C:cytoplasm"/>
    <property type="evidence" value="ECO:0007669"/>
    <property type="project" value="UniProtKB-SubCell"/>
</dbReference>
<comment type="subcellular location">
    <subcellularLocation>
        <location evidence="2">Cytoplasm</location>
    </subcellularLocation>
</comment>
<dbReference type="AlphaFoldDB" id="A0A3S0IQ86"/>
<evidence type="ECO:0000256" key="10">
    <source>
        <dbReference type="ARBA" id="ARBA00023004"/>
    </source>
</evidence>
<dbReference type="Pfam" id="PF06628">
    <property type="entry name" value="Catalase-rel"/>
    <property type="match status" value="1"/>
</dbReference>
<dbReference type="PROSITE" id="PS51402">
    <property type="entry name" value="CATALASE_3"/>
    <property type="match status" value="1"/>
</dbReference>
<keyword evidence="5" id="KW-0963">Cytoplasm</keyword>
<protein>
    <recommendedName>
        <fullName evidence="4 15">Catalase</fullName>
        <ecNumber evidence="4 15">1.11.1.6</ecNumber>
    </recommendedName>
</protein>
<evidence type="ECO:0000256" key="13">
    <source>
        <dbReference type="PIRSR" id="PIRSR038928-1"/>
    </source>
</evidence>
<feature type="active site" evidence="13">
    <location>
        <position position="129"/>
    </location>
</feature>
<evidence type="ECO:0000313" key="19">
    <source>
        <dbReference type="Proteomes" id="UP000267448"/>
    </source>
</evidence>
<evidence type="ECO:0000256" key="8">
    <source>
        <dbReference type="ARBA" id="ARBA00022723"/>
    </source>
</evidence>
<organism evidence="18 19">
    <name type="scientific">Shewanella canadensis</name>
    <dbReference type="NCBI Taxonomy" id="271096"/>
    <lineage>
        <taxon>Bacteria</taxon>
        <taxon>Pseudomonadati</taxon>
        <taxon>Pseudomonadota</taxon>
        <taxon>Gammaproteobacteria</taxon>
        <taxon>Alteromonadales</taxon>
        <taxon>Shewanellaceae</taxon>
        <taxon>Shewanella</taxon>
    </lineage>
</organism>
<feature type="active site" evidence="13">
    <location>
        <position position="56"/>
    </location>
</feature>
<evidence type="ECO:0000256" key="7">
    <source>
        <dbReference type="ARBA" id="ARBA00022617"/>
    </source>
</evidence>
<dbReference type="InterPro" id="IPR018028">
    <property type="entry name" value="Catalase"/>
</dbReference>
<evidence type="ECO:0000256" key="5">
    <source>
        <dbReference type="ARBA" id="ARBA00022490"/>
    </source>
</evidence>
<keyword evidence="19" id="KW-1185">Reference proteome</keyword>
<dbReference type="InterPro" id="IPR040333">
    <property type="entry name" value="Catalase_3"/>
</dbReference>
<dbReference type="FunFam" id="2.40.180.10:FF:000013">
    <property type="entry name" value="Catalase"/>
    <property type="match status" value="1"/>
</dbReference>
<dbReference type="InterPro" id="IPR011614">
    <property type="entry name" value="Catalase_core"/>
</dbReference>
<evidence type="ECO:0000256" key="14">
    <source>
        <dbReference type="PIRSR" id="PIRSR038928-2"/>
    </source>
</evidence>
<name>A0A3S0IQ86_9GAMM</name>
<dbReference type="PANTHER" id="PTHR11465">
    <property type="entry name" value="CATALASE"/>
    <property type="match status" value="1"/>
</dbReference>
<dbReference type="PANTHER" id="PTHR11465:SF9">
    <property type="entry name" value="CATALASE"/>
    <property type="match status" value="1"/>
</dbReference>
<feature type="binding site" description="axial binding residue" evidence="14">
    <location>
        <position position="339"/>
    </location>
    <ligand>
        <name>heme</name>
        <dbReference type="ChEBI" id="CHEBI:30413"/>
    </ligand>
    <ligandPart>
        <name>Fe</name>
        <dbReference type="ChEBI" id="CHEBI:18248"/>
    </ligandPart>
</feature>
<evidence type="ECO:0000256" key="12">
    <source>
        <dbReference type="ARBA" id="ARBA00049254"/>
    </source>
</evidence>
<keyword evidence="11 15" id="KW-0376">Hydrogen peroxide</keyword>
<dbReference type="GO" id="GO:0020037">
    <property type="term" value="F:heme binding"/>
    <property type="evidence" value="ECO:0007669"/>
    <property type="project" value="InterPro"/>
</dbReference>
<evidence type="ECO:0000256" key="6">
    <source>
        <dbReference type="ARBA" id="ARBA00022559"/>
    </source>
</evidence>
<dbReference type="InterPro" id="IPR024711">
    <property type="entry name" value="Catalase_clade1/3"/>
</dbReference>
<keyword evidence="9 15" id="KW-0560">Oxidoreductase</keyword>
<evidence type="ECO:0000256" key="9">
    <source>
        <dbReference type="ARBA" id="ARBA00023002"/>
    </source>
</evidence>
<sequence length="493" mass="55073">MTEQTNYLTSQNGAPVADDQNSLTAGERGPVLLQDFHLLEKLAHFNRERIPERVVHAKGTGVYGTFTLTKDLSEYTIADHFNEVGKQTETFVRFSTVGGEMGSADAERDPRGFGLRFYTARGNHDIVGNNTPTFFLRDGIKFPDFIHTQKRNPQTNLKDPQAMWDFWALNPEALHQVTVLMSDRGIPANYRQMNGYGSHTYSLWNDKGERFWVKFHFKTKQGIANLTPEQADILKGIDPDSSQRDMVAAIADGNFPRWAVNVQIMAEADANTYSINPFDLTKVWPHADYPLIEIGELELNRMPENYFAEVEQVALAPSNLVPGVGASPDKMLQARLFAYADAQRYRIGANYNQLPVNCPHGTKANHHQRAGAMAGTQCPYHGSQTGGDASANYGPNSGGPNSRIEGLSDTSQFIEPPLRLDGEADRYSRYNQDDFTQAGNLYRILPEEEKARLISNICGTLSQTTLDVQQTMVEHFTKADADYGQRIKQTLGL</sequence>
<keyword evidence="6 15" id="KW-0575">Peroxidase</keyword>
<evidence type="ECO:0000259" key="17">
    <source>
        <dbReference type="SMART" id="SM01060"/>
    </source>
</evidence>
<dbReference type="GO" id="GO:0046872">
    <property type="term" value="F:metal ion binding"/>
    <property type="evidence" value="ECO:0007669"/>
    <property type="project" value="UniProtKB-KW"/>
</dbReference>
<evidence type="ECO:0000313" key="18">
    <source>
        <dbReference type="EMBL" id="RTR40351.1"/>
    </source>
</evidence>
<dbReference type="Gene3D" id="2.40.180.10">
    <property type="entry name" value="Catalase core domain"/>
    <property type="match status" value="1"/>
</dbReference>
<keyword evidence="7 14" id="KW-0349">Heme</keyword>
<dbReference type="RefSeq" id="WP_126519417.1">
    <property type="nucleotide sequence ID" value="NZ_RXNU01000002.1"/>
</dbReference>
<evidence type="ECO:0000256" key="11">
    <source>
        <dbReference type="ARBA" id="ARBA00023324"/>
    </source>
</evidence>
<dbReference type="EMBL" id="RXNU01000002">
    <property type="protein sequence ID" value="RTR40351.1"/>
    <property type="molecule type" value="Genomic_DNA"/>
</dbReference>
<evidence type="ECO:0000256" key="16">
    <source>
        <dbReference type="SAM" id="MobiDB-lite"/>
    </source>
</evidence>
<dbReference type="InterPro" id="IPR010582">
    <property type="entry name" value="Catalase_immune_responsive"/>
</dbReference>
<dbReference type="Pfam" id="PF00199">
    <property type="entry name" value="Catalase"/>
    <property type="match status" value="1"/>
</dbReference>
<dbReference type="GO" id="GO:0042542">
    <property type="term" value="P:response to hydrogen peroxide"/>
    <property type="evidence" value="ECO:0007669"/>
    <property type="project" value="TreeGrafter"/>
</dbReference>
<dbReference type="SMART" id="SM01060">
    <property type="entry name" value="Catalase"/>
    <property type="match status" value="1"/>
</dbReference>
<comment type="similarity">
    <text evidence="3 15">Belongs to the catalase family.</text>
</comment>
<evidence type="ECO:0000256" key="2">
    <source>
        <dbReference type="ARBA" id="ARBA00004496"/>
    </source>
</evidence>
<evidence type="ECO:0000256" key="3">
    <source>
        <dbReference type="ARBA" id="ARBA00005329"/>
    </source>
</evidence>
<dbReference type="PRINTS" id="PR00067">
    <property type="entry name" value="CATALASE"/>
</dbReference>
<dbReference type="InterPro" id="IPR024708">
    <property type="entry name" value="Catalase_AS"/>
</dbReference>
<comment type="cofactor">
    <cofactor evidence="1 14">
        <name>heme</name>
        <dbReference type="ChEBI" id="CHEBI:30413"/>
    </cofactor>
</comment>
<gene>
    <name evidence="18" type="ORF">EKG38_05815</name>
</gene>
<dbReference type="GO" id="GO:0042744">
    <property type="term" value="P:hydrogen peroxide catabolic process"/>
    <property type="evidence" value="ECO:0007669"/>
    <property type="project" value="UniProtKB-KW"/>
</dbReference>
<dbReference type="GO" id="GO:0004096">
    <property type="term" value="F:catalase activity"/>
    <property type="evidence" value="ECO:0007669"/>
    <property type="project" value="UniProtKB-EC"/>
</dbReference>
<evidence type="ECO:0000256" key="1">
    <source>
        <dbReference type="ARBA" id="ARBA00001971"/>
    </source>
</evidence>
<dbReference type="SUPFAM" id="SSF56634">
    <property type="entry name" value="Heme-dependent catalase-like"/>
    <property type="match status" value="1"/>
</dbReference>
<dbReference type="Proteomes" id="UP000267448">
    <property type="component" value="Unassembled WGS sequence"/>
</dbReference>
<reference evidence="18 19" key="1">
    <citation type="submission" date="2018-12" db="EMBL/GenBank/DDBJ databases">
        <authorList>
            <person name="Yu L."/>
        </authorList>
    </citation>
    <scope>NUCLEOTIDE SEQUENCE [LARGE SCALE GENOMIC DNA]</scope>
    <source>
        <strain evidence="18 19">HAW-EB2</strain>
    </source>
</reference>
<keyword evidence="8 14" id="KW-0479">Metal-binding</keyword>
<feature type="region of interest" description="Disordered" evidence="16">
    <location>
        <begin position="1"/>
        <end position="23"/>
    </location>
</feature>
<proteinExistence type="inferred from homology"/>
<dbReference type="InterPro" id="IPR002226">
    <property type="entry name" value="Catalase_haem_BS"/>
</dbReference>
<comment type="catalytic activity">
    <reaction evidence="12 15">
        <text>2 H2O2 = O2 + 2 H2O</text>
        <dbReference type="Rhea" id="RHEA:20309"/>
        <dbReference type="ChEBI" id="CHEBI:15377"/>
        <dbReference type="ChEBI" id="CHEBI:15379"/>
        <dbReference type="ChEBI" id="CHEBI:16240"/>
        <dbReference type="EC" id="1.11.1.6"/>
    </reaction>
</comment>
<dbReference type="PROSITE" id="PS00437">
    <property type="entry name" value="CATALASE_1"/>
    <property type="match status" value="1"/>
</dbReference>
<evidence type="ECO:0000256" key="4">
    <source>
        <dbReference type="ARBA" id="ARBA00012314"/>
    </source>
</evidence>
<accession>A0A3S0IQ86</accession>
<keyword evidence="10 14" id="KW-0408">Iron</keyword>
<evidence type="ECO:0000256" key="15">
    <source>
        <dbReference type="RuleBase" id="RU000498"/>
    </source>
</evidence>
<comment type="caution">
    <text evidence="18">The sequence shown here is derived from an EMBL/GenBank/DDBJ whole genome shotgun (WGS) entry which is preliminary data.</text>
</comment>
<feature type="domain" description="Catalase core" evidence="17">
    <location>
        <begin position="9"/>
        <end position="402"/>
    </location>
</feature>